<dbReference type="InterPro" id="IPR043968">
    <property type="entry name" value="SGNH"/>
</dbReference>
<dbReference type="GO" id="GO:0016747">
    <property type="term" value="F:acyltransferase activity, transferring groups other than amino-acyl groups"/>
    <property type="evidence" value="ECO:0007669"/>
    <property type="project" value="InterPro"/>
</dbReference>
<keyword evidence="3" id="KW-0808">Transferase</keyword>
<dbReference type="Proteomes" id="UP000501379">
    <property type="component" value="Chromosome"/>
</dbReference>
<protein>
    <submittedName>
        <fullName evidence="11">Acyltransferase</fullName>
    </submittedName>
</protein>
<evidence type="ECO:0000256" key="8">
    <source>
        <dbReference type="SAM" id="Phobius"/>
    </source>
</evidence>
<keyword evidence="2" id="KW-1003">Cell membrane</keyword>
<keyword evidence="5 8" id="KW-1133">Transmembrane helix</keyword>
<dbReference type="GO" id="GO:0009103">
    <property type="term" value="P:lipopolysaccharide biosynthetic process"/>
    <property type="evidence" value="ECO:0007669"/>
    <property type="project" value="TreeGrafter"/>
</dbReference>
<feature type="transmembrane region" description="Helical" evidence="8">
    <location>
        <begin position="80"/>
        <end position="102"/>
    </location>
</feature>
<feature type="transmembrane region" description="Helical" evidence="8">
    <location>
        <begin position="147"/>
        <end position="167"/>
    </location>
</feature>
<dbReference type="RefSeq" id="WP_173211364.1">
    <property type="nucleotide sequence ID" value="NZ_CP053697.2"/>
</dbReference>
<feature type="transmembrane region" description="Helical" evidence="8">
    <location>
        <begin position="288"/>
        <end position="307"/>
    </location>
</feature>
<feature type="domain" description="Acyltransferase 3" evidence="9">
    <location>
        <begin position="15"/>
        <end position="341"/>
    </location>
</feature>
<name>A0A6M8G9G0_9GAMM</name>
<accession>A0A6M8G9G0</accession>
<dbReference type="PANTHER" id="PTHR23028:SF53">
    <property type="entry name" value="ACYL_TRANSF_3 DOMAIN-CONTAINING PROTEIN"/>
    <property type="match status" value="1"/>
</dbReference>
<feature type="transmembrane region" description="Helical" evidence="8">
    <location>
        <begin position="18"/>
        <end position="34"/>
    </location>
</feature>
<feature type="transmembrane region" description="Helical" evidence="8">
    <location>
        <begin position="313"/>
        <end position="338"/>
    </location>
</feature>
<evidence type="ECO:0000313" key="11">
    <source>
        <dbReference type="EMBL" id="QKE65455.1"/>
    </source>
</evidence>
<keyword evidence="4 8" id="KW-0812">Transmembrane</keyword>
<feature type="transmembrane region" description="Helical" evidence="8">
    <location>
        <begin position="200"/>
        <end position="223"/>
    </location>
</feature>
<reference evidence="11" key="1">
    <citation type="submission" date="2020-07" db="EMBL/GenBank/DDBJ databases">
        <title>Nitrate ammonifying Pseudomonas campi sp. nov. isolated from German agricultural grassland.</title>
        <authorList>
            <person name="Timsy T."/>
            <person name="Ulrich A."/>
            <person name="Spanner T."/>
            <person name="Foesel B."/>
            <person name="Kolb S."/>
            <person name="Horn M.A."/>
            <person name="Behrendt U."/>
        </authorList>
    </citation>
    <scope>NUCLEOTIDE SEQUENCE</scope>
    <source>
        <strain evidence="11">S1-A32-2</strain>
    </source>
</reference>
<keyword evidence="12" id="KW-1185">Reference proteome</keyword>
<feature type="transmembrane region" description="Helical" evidence="8">
    <location>
        <begin position="258"/>
        <end position="276"/>
    </location>
</feature>
<dbReference type="Gene3D" id="3.40.50.1110">
    <property type="entry name" value="SGNH hydrolase"/>
    <property type="match status" value="1"/>
</dbReference>
<evidence type="ECO:0000256" key="7">
    <source>
        <dbReference type="ARBA" id="ARBA00023315"/>
    </source>
</evidence>
<dbReference type="KEGG" id="pcam:HNE05_19500"/>
<evidence type="ECO:0000256" key="2">
    <source>
        <dbReference type="ARBA" id="ARBA00022475"/>
    </source>
</evidence>
<feature type="transmembrane region" description="Helical" evidence="8">
    <location>
        <begin position="358"/>
        <end position="379"/>
    </location>
</feature>
<keyword evidence="6 8" id="KW-0472">Membrane</keyword>
<dbReference type="Pfam" id="PF01757">
    <property type="entry name" value="Acyl_transf_3"/>
    <property type="match status" value="1"/>
</dbReference>
<proteinExistence type="predicted"/>
<comment type="subcellular location">
    <subcellularLocation>
        <location evidence="1">Cell membrane</location>
        <topology evidence="1">Multi-pass membrane protein</topology>
    </subcellularLocation>
</comment>
<evidence type="ECO:0000256" key="3">
    <source>
        <dbReference type="ARBA" id="ARBA00022679"/>
    </source>
</evidence>
<evidence type="ECO:0000256" key="6">
    <source>
        <dbReference type="ARBA" id="ARBA00023136"/>
    </source>
</evidence>
<keyword evidence="7 11" id="KW-0012">Acyltransferase</keyword>
<dbReference type="InterPro" id="IPR050879">
    <property type="entry name" value="Acyltransferase_3"/>
</dbReference>
<dbReference type="Pfam" id="PF19040">
    <property type="entry name" value="SGNH"/>
    <property type="match status" value="1"/>
</dbReference>
<dbReference type="EMBL" id="CP053697">
    <property type="protein sequence ID" value="QKE65455.1"/>
    <property type="molecule type" value="Genomic_DNA"/>
</dbReference>
<evidence type="ECO:0000259" key="10">
    <source>
        <dbReference type="Pfam" id="PF19040"/>
    </source>
</evidence>
<dbReference type="InterPro" id="IPR002656">
    <property type="entry name" value="Acyl_transf_3_dom"/>
</dbReference>
<evidence type="ECO:0000256" key="1">
    <source>
        <dbReference type="ARBA" id="ARBA00004651"/>
    </source>
</evidence>
<feature type="transmembrane region" description="Helical" evidence="8">
    <location>
        <begin position="109"/>
        <end position="127"/>
    </location>
</feature>
<evidence type="ECO:0000256" key="5">
    <source>
        <dbReference type="ARBA" id="ARBA00022989"/>
    </source>
</evidence>
<evidence type="ECO:0000313" key="12">
    <source>
        <dbReference type="Proteomes" id="UP000501379"/>
    </source>
</evidence>
<dbReference type="AlphaFoldDB" id="A0A6M8G9G0"/>
<organism evidence="11 12">
    <name type="scientific">Aquipseudomonas campi</name>
    <dbReference type="NCBI Taxonomy" id="2731681"/>
    <lineage>
        <taxon>Bacteria</taxon>
        <taxon>Pseudomonadati</taxon>
        <taxon>Pseudomonadota</taxon>
        <taxon>Gammaproteobacteria</taxon>
        <taxon>Pseudomonadales</taxon>
        <taxon>Pseudomonadaceae</taxon>
        <taxon>Aquipseudomonas</taxon>
    </lineage>
</organism>
<sequence>MTTLAHDARINYRPDIDGLRAIAVLAVVLFHIDANLIQGGFAGVDIFFVISGFLITGNIIKDAGSAQGFSWTEFYRRRALRILPVLFVVLLATLLVGHFILLPEDLSSLSYSSLAAVFSAANVYFTYFLDTSYFADDSNLQPLLHLWSLGVEEQFYLFWPVILLALLTRFTRRWLLSATLLLMLASFVLAQVLIPKAPMFAYYMLPARAGELMVGALLAIWLSRGHAVIGNWARVLLGLVGAGLIVASLGWITEDMGFPGVNALPSTLGAALLIWAGSGRRVGMSRLLSLRPLVLVGLISYSLYLWHWPVLAFYRYVYGIVEPLAGVLLFGLMLLLSLASYRWVEKPCRRLHWSFSQVMLRLVAINAAALSLFCGAILWSDGFGLYGLDAQYRADIKRLSPAPAAYSYPYVCQRPRLREAELQSKACIVNAEKEPAVLLWGDSNAAHYVGMLGAFAEASGFGFRNAAHSSCPPLLQGTAATQKPERLEQCLASIEVVRQHLGDYSTVILGAAWATHARKSDSFLKNLEATVDELVKQGKQVVIMASVPRFLAVNRKCSQKSLKLPMLVCSESGAEDPGVVPINARLSALAAGRTNVHFFDPREQLCPRGRCSAYLDGHLVYFDAGHLSMEGSWVVGRQIVREQGVPDFFSHLGNGVPALGAPSLEQALLERGKAVFKVPVKRWSSLMSNGQWHGNVQREQRAKGMRLADASAAAFSAYRYSFAADELQQLQQGIPIRLQLTMTSCTDAMPLLRLRARQGERQSQYDVMLDCASAQLAKRGESGTVEADVNVADGEVKVQAQYVLPGALDALEVSIYPSVGKELGRYDATSKGAVVVHDIAWAIEPNKD</sequence>
<feature type="domain" description="SGNH" evidence="10">
    <location>
        <begin position="422"/>
        <end position="639"/>
    </location>
</feature>
<dbReference type="InterPro" id="IPR036514">
    <property type="entry name" value="SGNH_hydro_sf"/>
</dbReference>
<feature type="transmembrane region" description="Helical" evidence="8">
    <location>
        <begin position="235"/>
        <end position="252"/>
    </location>
</feature>
<dbReference type="GO" id="GO:0016788">
    <property type="term" value="F:hydrolase activity, acting on ester bonds"/>
    <property type="evidence" value="ECO:0007669"/>
    <property type="project" value="UniProtKB-ARBA"/>
</dbReference>
<dbReference type="GO" id="GO:0005886">
    <property type="term" value="C:plasma membrane"/>
    <property type="evidence" value="ECO:0007669"/>
    <property type="project" value="UniProtKB-SubCell"/>
</dbReference>
<evidence type="ECO:0000256" key="4">
    <source>
        <dbReference type="ARBA" id="ARBA00022692"/>
    </source>
</evidence>
<gene>
    <name evidence="11" type="ORF">HNE05_19500</name>
</gene>
<evidence type="ECO:0000259" key="9">
    <source>
        <dbReference type="Pfam" id="PF01757"/>
    </source>
</evidence>
<dbReference type="SUPFAM" id="SSF52266">
    <property type="entry name" value="SGNH hydrolase"/>
    <property type="match status" value="1"/>
</dbReference>
<dbReference type="PANTHER" id="PTHR23028">
    <property type="entry name" value="ACETYLTRANSFERASE"/>
    <property type="match status" value="1"/>
</dbReference>
<feature type="transmembrane region" description="Helical" evidence="8">
    <location>
        <begin position="174"/>
        <end position="194"/>
    </location>
</feature>